<dbReference type="GO" id="GO:0009012">
    <property type="term" value="F:aminoglycoside 3''-adenylyltransferase activity"/>
    <property type="evidence" value="ECO:0007669"/>
    <property type="project" value="UniProtKB-EC"/>
</dbReference>
<evidence type="ECO:0000256" key="3">
    <source>
        <dbReference type="ARBA" id="ARBA00035126"/>
    </source>
</evidence>
<dbReference type="EMBL" id="CP021111">
    <property type="protein sequence ID" value="ARP93526.1"/>
    <property type="molecule type" value="Genomic_DNA"/>
</dbReference>
<dbReference type="PIRSF" id="PIRSF000819">
    <property type="entry name" value="Streptomycin_3-adenylyltransf"/>
    <property type="match status" value="1"/>
</dbReference>
<dbReference type="CDD" id="cd05403">
    <property type="entry name" value="NT_KNTase_like"/>
    <property type="match status" value="1"/>
</dbReference>
<evidence type="ECO:0000259" key="7">
    <source>
        <dbReference type="Pfam" id="PF01909"/>
    </source>
</evidence>
<dbReference type="InterPro" id="IPR002934">
    <property type="entry name" value="Polymerase_NTP_transf_dom"/>
</dbReference>
<protein>
    <recommendedName>
        <fullName evidence="4">Aminoglycoside (3'') (9) adenylyltransferase</fullName>
        <ecNumber evidence="3">2.7.7.47</ecNumber>
    </recommendedName>
</protein>
<evidence type="ECO:0000313" key="9">
    <source>
        <dbReference type="EMBL" id="ARP93526.1"/>
    </source>
</evidence>
<dbReference type="RefSeq" id="WP_086077309.1">
    <property type="nucleotide sequence ID" value="NZ_CP021111.1"/>
</dbReference>
<evidence type="ECO:0000256" key="6">
    <source>
        <dbReference type="ARBA" id="ARBA00048566"/>
    </source>
</evidence>
<dbReference type="InterPro" id="IPR025184">
    <property type="entry name" value="AadA_C"/>
</dbReference>
<evidence type="ECO:0000256" key="4">
    <source>
        <dbReference type="ARBA" id="ARBA00035252"/>
    </source>
</evidence>
<dbReference type="NCBIfam" id="NF010309">
    <property type="entry name" value="PRK13746.1"/>
    <property type="match status" value="1"/>
</dbReference>
<dbReference type="GO" id="GO:0070566">
    <property type="term" value="F:adenylyltransferase activity"/>
    <property type="evidence" value="ECO:0007669"/>
    <property type="project" value="InterPro"/>
</dbReference>
<organism evidence="9 10">
    <name type="scientific">Bordetella genomosp. 13</name>
    <dbReference type="NCBI Taxonomy" id="463040"/>
    <lineage>
        <taxon>Bacteria</taxon>
        <taxon>Pseudomonadati</taxon>
        <taxon>Pseudomonadota</taxon>
        <taxon>Betaproteobacteria</taxon>
        <taxon>Burkholderiales</taxon>
        <taxon>Alcaligenaceae</taxon>
        <taxon>Bordetella</taxon>
    </lineage>
</organism>
<dbReference type="STRING" id="463040.CAL15_03500"/>
<evidence type="ECO:0000259" key="8">
    <source>
        <dbReference type="Pfam" id="PF13427"/>
    </source>
</evidence>
<dbReference type="SUPFAM" id="SSF81301">
    <property type="entry name" value="Nucleotidyltransferase"/>
    <property type="match status" value="1"/>
</dbReference>
<dbReference type="InterPro" id="IPR024172">
    <property type="entry name" value="AadA/Aad9"/>
</dbReference>
<dbReference type="Gene3D" id="3.30.460.10">
    <property type="entry name" value="Beta Polymerase, domain 2"/>
    <property type="match status" value="1"/>
</dbReference>
<evidence type="ECO:0000256" key="2">
    <source>
        <dbReference type="ARBA" id="ARBA00023251"/>
    </source>
</evidence>
<name>A0A1W6Z800_9BORD</name>
<proteinExistence type="predicted"/>
<dbReference type="Pfam" id="PF13427">
    <property type="entry name" value="AadA_C"/>
    <property type="match status" value="1"/>
</dbReference>
<evidence type="ECO:0000313" key="10">
    <source>
        <dbReference type="Proteomes" id="UP000194161"/>
    </source>
</evidence>
<dbReference type="Pfam" id="PF01909">
    <property type="entry name" value="NTP_transf_2"/>
    <property type="match status" value="1"/>
</dbReference>
<dbReference type="AlphaFoldDB" id="A0A1W6Z800"/>
<dbReference type="OrthoDB" id="7058480at2"/>
<dbReference type="InterPro" id="IPR043519">
    <property type="entry name" value="NT_sf"/>
</dbReference>
<gene>
    <name evidence="9" type="ORF">CAL15_03500</name>
</gene>
<feature type="domain" description="Polymerase nucleotidyl transferase" evidence="7">
    <location>
        <begin position="29"/>
        <end position="60"/>
    </location>
</feature>
<reference evidence="9 10" key="1">
    <citation type="submission" date="2017-05" db="EMBL/GenBank/DDBJ databases">
        <title>Complete and WGS of Bordetella genogroups.</title>
        <authorList>
            <person name="Spilker T."/>
            <person name="LiPuma J."/>
        </authorList>
    </citation>
    <scope>NUCLEOTIDE SEQUENCE [LARGE SCALE GENOMIC DNA]</scope>
    <source>
        <strain evidence="9 10">AU7206</strain>
    </source>
</reference>
<dbReference type="EC" id="2.7.7.47" evidence="3"/>
<comment type="catalytic activity">
    <reaction evidence="6">
        <text>streptomycin + ATP = 3''-O-adenylylstreptomycin + diphosphate</text>
        <dbReference type="Rhea" id="RHEA:20245"/>
        <dbReference type="ChEBI" id="CHEBI:30616"/>
        <dbReference type="ChEBI" id="CHEBI:33019"/>
        <dbReference type="ChEBI" id="CHEBI:58007"/>
        <dbReference type="ChEBI" id="CHEBI:58605"/>
        <dbReference type="EC" id="2.7.7.47"/>
    </reaction>
</comment>
<keyword evidence="10" id="KW-1185">Reference proteome</keyword>
<accession>A0A1W6Z800</accession>
<dbReference type="Proteomes" id="UP000194161">
    <property type="component" value="Chromosome"/>
</dbReference>
<comment type="catalytic activity">
    <reaction evidence="5">
        <text>spectinomycin + ATP = 9-O-adenylylspectinomycin + diphosphate</text>
        <dbReference type="Rhea" id="RHEA:63228"/>
        <dbReference type="ChEBI" id="CHEBI:30616"/>
        <dbReference type="ChEBI" id="CHEBI:33019"/>
        <dbReference type="ChEBI" id="CHEBI:146260"/>
        <dbReference type="ChEBI" id="CHEBI:146261"/>
    </reaction>
</comment>
<sequence length="267" mass="29362">MVRSAPNDIVVQLRAARAVIERRLAGTLRAMHLFGSAVDGGLKPYSDIDLLVTVDAPLPDATRRALCTDLLPISAWPGASDSLRALEVTVLVHGDVTPWRYPPRRELQFGEWLRNDLRAGVYEGPVEDPDLAIMLTKARQHSVCLYGPPASELFPAVPREDFTRALRDTVAQWNGPDDWKGDERHIALALARIWYSAATGRIAPKDAAAAWALPRLPQEHRAILDHARSAYLGLAAEDTDMLARNMASYVQHLKAQIGGTQAGQRLA</sequence>
<evidence type="ECO:0000256" key="5">
    <source>
        <dbReference type="ARBA" id="ARBA00047831"/>
    </source>
</evidence>
<dbReference type="GO" id="GO:0046677">
    <property type="term" value="P:response to antibiotic"/>
    <property type="evidence" value="ECO:0007669"/>
    <property type="project" value="UniProtKB-KW"/>
</dbReference>
<feature type="domain" description="Adenylyltransferase AadA C-terminal" evidence="8">
    <location>
        <begin position="152"/>
        <end position="255"/>
    </location>
</feature>
<evidence type="ECO:0000256" key="1">
    <source>
        <dbReference type="ARBA" id="ARBA00022679"/>
    </source>
</evidence>
<keyword evidence="2" id="KW-0046">Antibiotic resistance</keyword>
<dbReference type="KEGG" id="bgm:CAL15_03500"/>
<keyword evidence="1 9" id="KW-0808">Transferase</keyword>